<evidence type="ECO:0000256" key="1">
    <source>
        <dbReference type="ARBA" id="ARBA00010062"/>
    </source>
</evidence>
<evidence type="ECO:0000313" key="5">
    <source>
        <dbReference type="EMBL" id="TCO09048.1"/>
    </source>
</evidence>
<dbReference type="AlphaFoldDB" id="A0A4R2GJU2"/>
<dbReference type="PROSITE" id="PS51318">
    <property type="entry name" value="TAT"/>
    <property type="match status" value="1"/>
</dbReference>
<reference evidence="5 6" key="1">
    <citation type="submission" date="2019-03" db="EMBL/GenBank/DDBJ databases">
        <title>Genomic Encyclopedia of Type Strains, Phase IV (KMG-IV): sequencing the most valuable type-strain genomes for metagenomic binning, comparative biology and taxonomic classification.</title>
        <authorList>
            <person name="Goeker M."/>
        </authorList>
    </citation>
    <scope>NUCLEOTIDE SEQUENCE [LARGE SCALE GENOMIC DNA]</scope>
    <source>
        <strain evidence="5 6">DSM 22958</strain>
    </source>
</reference>
<evidence type="ECO:0000256" key="2">
    <source>
        <dbReference type="ARBA" id="ARBA00022729"/>
    </source>
</evidence>
<dbReference type="SUPFAM" id="SSF53822">
    <property type="entry name" value="Periplasmic binding protein-like I"/>
    <property type="match status" value="1"/>
</dbReference>
<comment type="similarity">
    <text evidence="1">Belongs to the leucine-binding protein family.</text>
</comment>
<dbReference type="Proteomes" id="UP000294881">
    <property type="component" value="Unassembled WGS sequence"/>
</dbReference>
<dbReference type="RefSeq" id="WP_132010426.1">
    <property type="nucleotide sequence ID" value="NZ_JBHUNN010000002.1"/>
</dbReference>
<dbReference type="Pfam" id="PF13458">
    <property type="entry name" value="Peripla_BP_6"/>
    <property type="match status" value="1"/>
</dbReference>
<sequence length="412" mass="45030">MSTRFLSRRALMAAAAASVLVSATALAAEKKYDAGASDTEIRIGNTYPYSGPASSYGIMGATEAAYFKMVNEQGGINGRKVKFISYDDAYSPPKAVEQTRKLVENDEVLAIFNTFGSPANSAIQRYLNAKKVPQLFLATGASKFNDPKNFPWTMGFQPNTRDEAHVYVDFIKKERPNAKVAILYQNDDFGKDYLEGVKEALGADYKKYVVAEVAYDISEPTVDSQLLRMQASGADTVLSFSTPKFTAQSIRKMAALNWKPLHIVATASASAAMVMRPAGLENSQGVITSSYMMSPDDPGWNDNADMKAWRAFMEKYMPGADMGNSGHMYGYVVSQAMHKVLEAAGDNLTRENIMKQASNLKNVHIKGFLPGITLNTAPGDHAPVKQMQMVRFKGEGWERFGDVLGAASKPAH</sequence>
<evidence type="ECO:0000259" key="4">
    <source>
        <dbReference type="Pfam" id="PF13458"/>
    </source>
</evidence>
<dbReference type="CDD" id="cd06343">
    <property type="entry name" value="PBP1_ABC_ligand_binding-like"/>
    <property type="match status" value="1"/>
</dbReference>
<dbReference type="InterPro" id="IPR006311">
    <property type="entry name" value="TAT_signal"/>
</dbReference>
<protein>
    <submittedName>
        <fullName evidence="5">Branched-chain amino acid transport system substrate-binding protein</fullName>
    </submittedName>
</protein>
<comment type="caution">
    <text evidence="5">The sequence shown here is derived from an EMBL/GenBank/DDBJ whole genome shotgun (WGS) entry which is preliminary data.</text>
</comment>
<dbReference type="PANTHER" id="PTHR47235:SF1">
    <property type="entry name" value="BLR6548 PROTEIN"/>
    <property type="match status" value="1"/>
</dbReference>
<dbReference type="Gene3D" id="3.40.50.2300">
    <property type="match status" value="2"/>
</dbReference>
<dbReference type="EMBL" id="SLWL01000019">
    <property type="protein sequence ID" value="TCO09048.1"/>
    <property type="molecule type" value="Genomic_DNA"/>
</dbReference>
<feature type="chain" id="PRO_5020403842" evidence="3">
    <location>
        <begin position="28"/>
        <end position="412"/>
    </location>
</feature>
<gene>
    <name evidence="5" type="ORF">EV666_11944</name>
</gene>
<proteinExistence type="inferred from homology"/>
<keyword evidence="2 3" id="KW-0732">Signal</keyword>
<dbReference type="InterPro" id="IPR028081">
    <property type="entry name" value="Leu-bd"/>
</dbReference>
<organism evidence="5 6">
    <name type="scientific">Camelimonas lactis</name>
    <dbReference type="NCBI Taxonomy" id="659006"/>
    <lineage>
        <taxon>Bacteria</taxon>
        <taxon>Pseudomonadati</taxon>
        <taxon>Pseudomonadota</taxon>
        <taxon>Alphaproteobacteria</taxon>
        <taxon>Hyphomicrobiales</taxon>
        <taxon>Chelatococcaceae</taxon>
        <taxon>Camelimonas</taxon>
    </lineage>
</organism>
<name>A0A4R2GJU2_9HYPH</name>
<dbReference type="InterPro" id="IPR028082">
    <property type="entry name" value="Peripla_BP_I"/>
</dbReference>
<keyword evidence="6" id="KW-1185">Reference proteome</keyword>
<accession>A0A4R2GJU2</accession>
<feature type="domain" description="Leucine-binding protein" evidence="4">
    <location>
        <begin position="40"/>
        <end position="393"/>
    </location>
</feature>
<evidence type="ECO:0000313" key="6">
    <source>
        <dbReference type="Proteomes" id="UP000294881"/>
    </source>
</evidence>
<dbReference type="PANTHER" id="PTHR47235">
    <property type="entry name" value="BLR6548 PROTEIN"/>
    <property type="match status" value="1"/>
</dbReference>
<evidence type="ECO:0000256" key="3">
    <source>
        <dbReference type="SAM" id="SignalP"/>
    </source>
</evidence>
<feature type="signal peptide" evidence="3">
    <location>
        <begin position="1"/>
        <end position="27"/>
    </location>
</feature>
<dbReference type="OrthoDB" id="9147078at2"/>